<dbReference type="GO" id="GO:0004252">
    <property type="term" value="F:serine-type endopeptidase activity"/>
    <property type="evidence" value="ECO:0007669"/>
    <property type="project" value="InterPro"/>
</dbReference>
<evidence type="ECO:0000256" key="8">
    <source>
        <dbReference type="ARBA" id="ARBA00077177"/>
    </source>
</evidence>
<feature type="domain" description="Peptidase S1" evidence="10">
    <location>
        <begin position="429"/>
        <end position="670"/>
    </location>
</feature>
<keyword evidence="5" id="KW-1015">Disulfide bond</keyword>
<dbReference type="Pfam" id="PF00089">
    <property type="entry name" value="Trypsin"/>
    <property type="match status" value="3"/>
</dbReference>
<keyword evidence="3" id="KW-0378">Hydrolase</keyword>
<dbReference type="VEuPathDB" id="VectorBase:GAUT032667"/>
<dbReference type="InterPro" id="IPR050430">
    <property type="entry name" value="Peptidase_S1"/>
</dbReference>
<sequence length="927" mass="102374">MCTKRYAKEYAAMVLLRISDLACPLPNLPQPATSTFAPTGGSASARLIEFICSVKFNGCANRSRAISRRCVIEKQCNNLKMKLKTTTYGILLITIILTSLLCGENAKASHLRLEPRIVRGRNVSPGQFPFMVSIRYGGSHICGGSIISANYIVTAAHCVTTQIDGDNFDTTPSFLSIHAGSTHIERDGVAVQVSEYRTYPGYRGLMGDLAVVKLSQPLNFTEHIRPINLAESDPPNFSNVEILGWGRLYQDGPKPEILQHTSLSSLPHSQCKVHNPHGDESLLCLSPQRRDPSGVCNSDSGGPAVYNGHLVGIANYVKGLCGSPNPDVFANVAYYADWIKENSDLQNSDSENANVENVNAENLAIESRDSELSNLENVDSENTTLENSDFELSNFGDVDSENFNGPISEFIHSNIKMKAFIATVLTLLILGEEAKVCESKRQQRMVLSSNASPGQFPYMVSLVYDKRHYCGGSLISANYVVTAAHCVTYLRDGHIFFVDKSLIFIRAGSIYLSGEGIITAVAECKTYPYYDGFRNDIAVVRLAQSLNFTDYIKPISLAESFPPHLSDVIVTGWGSLYQNGPSTEILQYTSMLSASKNLCKMLFYYADESFLCLLNQKDYPNGACSGDSGGPAAYKGSLLGVVRHAPCGDRSPDIFTNVAYYANWIRNNTDLKVSEMYLHIKMKLFVVTVLTLLVLGVEAKSLDFELQPRIVQGRNASLGQFPYIISLRYRNTHICGVAEITTYPGYHGFLGDIAVVRLAQSLNFTEHIRPINLSQSDPPDFANVLLAGWGRLFENGPRARTLKYAPMASLSHDLCSMLNPRIDESLLCLMTDRVNPNGMCNGDSGGPAVYDGRLVGVANYIRGQCGAHHPDVFARVAHYANWIRENSDLRNAEIFHSESRQSNQLHCKRNPTHRKLWSMIFPKRSDK</sequence>
<evidence type="ECO:0000256" key="1">
    <source>
        <dbReference type="ARBA" id="ARBA00007664"/>
    </source>
</evidence>
<evidence type="ECO:0000259" key="10">
    <source>
        <dbReference type="PROSITE" id="PS50240"/>
    </source>
</evidence>
<dbReference type="InterPro" id="IPR009003">
    <property type="entry name" value="Peptidase_S1_PA"/>
</dbReference>
<dbReference type="InterPro" id="IPR001314">
    <property type="entry name" value="Peptidase_S1A"/>
</dbReference>
<evidence type="ECO:0000313" key="11">
    <source>
        <dbReference type="EnsemblMetazoa" id="GAUT032667-PA"/>
    </source>
</evidence>
<dbReference type="SUPFAM" id="SSF50494">
    <property type="entry name" value="Trypsin-like serine proteases"/>
    <property type="match status" value="3"/>
</dbReference>
<comment type="function">
    <text evidence="6">Protein with lectin and protease activity involved in the establishment of trypanosome infections in tsetse flies. Binds D-glucosamine and agglutinates bloodstream-form trypanosomes and rabbit red blood cells. Capable of inducing transformation of bloodstream-form trypanosomes into procyclic (midgut) forms in vitro.</text>
</comment>
<feature type="transmembrane region" description="Helical" evidence="9">
    <location>
        <begin position="88"/>
        <end position="106"/>
    </location>
</feature>
<evidence type="ECO:0000256" key="7">
    <source>
        <dbReference type="ARBA" id="ARBA00067663"/>
    </source>
</evidence>
<keyword evidence="12" id="KW-1185">Reference proteome</keyword>
<evidence type="ECO:0000256" key="4">
    <source>
        <dbReference type="ARBA" id="ARBA00022825"/>
    </source>
</evidence>
<dbReference type="Gene3D" id="2.40.10.10">
    <property type="entry name" value="Trypsin-like serine proteases"/>
    <property type="match status" value="3"/>
</dbReference>
<proteinExistence type="inferred from homology"/>
<dbReference type="InterPro" id="IPR043504">
    <property type="entry name" value="Peptidase_S1_PA_chymotrypsin"/>
</dbReference>
<organism evidence="11 12">
    <name type="scientific">Glossina austeni</name>
    <name type="common">Savannah tsetse fly</name>
    <dbReference type="NCBI Taxonomy" id="7395"/>
    <lineage>
        <taxon>Eukaryota</taxon>
        <taxon>Metazoa</taxon>
        <taxon>Ecdysozoa</taxon>
        <taxon>Arthropoda</taxon>
        <taxon>Hexapoda</taxon>
        <taxon>Insecta</taxon>
        <taxon>Pterygota</taxon>
        <taxon>Neoptera</taxon>
        <taxon>Endopterygota</taxon>
        <taxon>Diptera</taxon>
        <taxon>Brachycera</taxon>
        <taxon>Muscomorpha</taxon>
        <taxon>Hippoboscoidea</taxon>
        <taxon>Glossinidae</taxon>
        <taxon>Glossina</taxon>
    </lineage>
</organism>
<dbReference type="InterPro" id="IPR018114">
    <property type="entry name" value="TRYPSIN_HIS"/>
</dbReference>
<dbReference type="SMART" id="SM00020">
    <property type="entry name" value="Tryp_SPc"/>
    <property type="match status" value="3"/>
</dbReference>
<evidence type="ECO:0000256" key="3">
    <source>
        <dbReference type="ARBA" id="ARBA00022801"/>
    </source>
</evidence>
<evidence type="ECO:0000313" key="12">
    <source>
        <dbReference type="Proteomes" id="UP000078200"/>
    </source>
</evidence>
<dbReference type="STRING" id="7395.A0A1A9VC75"/>
<dbReference type="PANTHER" id="PTHR24276:SF91">
    <property type="entry name" value="AT26814P-RELATED"/>
    <property type="match status" value="1"/>
</dbReference>
<dbReference type="EnsemblMetazoa" id="GAUT032667-RA">
    <property type="protein sequence ID" value="GAUT032667-PA"/>
    <property type="gene ID" value="GAUT032667"/>
</dbReference>
<reference evidence="11" key="1">
    <citation type="submission" date="2020-05" db="UniProtKB">
        <authorList>
            <consortium name="EnsemblMetazoa"/>
        </authorList>
    </citation>
    <scope>IDENTIFICATION</scope>
    <source>
        <strain evidence="11">TTRI</strain>
    </source>
</reference>
<keyword evidence="9" id="KW-0812">Transmembrane</keyword>
<evidence type="ECO:0000256" key="6">
    <source>
        <dbReference type="ARBA" id="ARBA00057221"/>
    </source>
</evidence>
<evidence type="ECO:0000256" key="5">
    <source>
        <dbReference type="ARBA" id="ARBA00023157"/>
    </source>
</evidence>
<dbReference type="CDD" id="cd00190">
    <property type="entry name" value="Tryp_SPc"/>
    <property type="match status" value="3"/>
</dbReference>
<dbReference type="PANTHER" id="PTHR24276">
    <property type="entry name" value="POLYSERASE-RELATED"/>
    <property type="match status" value="1"/>
</dbReference>
<dbReference type="PRINTS" id="PR00722">
    <property type="entry name" value="CHYMOTRYPSIN"/>
</dbReference>
<name>A0A1A9VC75_GLOAU</name>
<evidence type="ECO:0000256" key="2">
    <source>
        <dbReference type="ARBA" id="ARBA00022670"/>
    </source>
</evidence>
<comment type="similarity">
    <text evidence="1">Belongs to the peptidase S1 family.</text>
</comment>
<dbReference type="GO" id="GO:0006508">
    <property type="term" value="P:proteolysis"/>
    <property type="evidence" value="ECO:0007669"/>
    <property type="project" value="UniProtKB-KW"/>
</dbReference>
<dbReference type="PROSITE" id="PS00134">
    <property type="entry name" value="TRYPSIN_HIS"/>
    <property type="match status" value="2"/>
</dbReference>
<feature type="domain" description="Peptidase S1" evidence="10">
    <location>
        <begin position="737"/>
        <end position="888"/>
    </location>
</feature>
<dbReference type="FunFam" id="2.40.10.10:FF:000068">
    <property type="entry name" value="transmembrane protease serine 2"/>
    <property type="match status" value="2"/>
</dbReference>
<evidence type="ECO:0000256" key="9">
    <source>
        <dbReference type="SAM" id="Phobius"/>
    </source>
</evidence>
<dbReference type="InterPro" id="IPR001254">
    <property type="entry name" value="Trypsin_dom"/>
</dbReference>
<keyword evidence="2" id="KW-0645">Protease</keyword>
<dbReference type="AlphaFoldDB" id="A0A1A9VC75"/>
<keyword evidence="9" id="KW-0472">Membrane</keyword>
<accession>A0A1A9VC75</accession>
<protein>
    <recommendedName>
        <fullName evidence="7">Lectizyme</fullName>
    </recommendedName>
    <alternativeName>
        <fullName evidence="8">Proteolytic lectin</fullName>
    </alternativeName>
</protein>
<keyword evidence="9" id="KW-1133">Transmembrane helix</keyword>
<dbReference type="Proteomes" id="UP000078200">
    <property type="component" value="Unassembled WGS sequence"/>
</dbReference>
<keyword evidence="4" id="KW-0720">Serine protease</keyword>
<dbReference type="PROSITE" id="PS50240">
    <property type="entry name" value="TRYPSIN_DOM"/>
    <property type="match status" value="3"/>
</dbReference>
<feature type="domain" description="Peptidase S1" evidence="10">
    <location>
        <begin position="117"/>
        <end position="344"/>
    </location>
</feature>